<feature type="region of interest" description="Disordered" evidence="1">
    <location>
        <begin position="167"/>
        <end position="204"/>
    </location>
</feature>
<feature type="region of interest" description="Disordered" evidence="1">
    <location>
        <begin position="1"/>
        <end position="44"/>
    </location>
</feature>
<feature type="compositionally biased region" description="Basic and acidic residues" evidence="1">
    <location>
        <begin position="34"/>
        <end position="44"/>
    </location>
</feature>
<organism evidence="2">
    <name type="scientific">Phytophthora nicotianae</name>
    <name type="common">Potato buckeye rot agent</name>
    <name type="synonym">Phytophthora parasitica</name>
    <dbReference type="NCBI Taxonomy" id="4792"/>
    <lineage>
        <taxon>Eukaryota</taxon>
        <taxon>Sar</taxon>
        <taxon>Stramenopiles</taxon>
        <taxon>Oomycota</taxon>
        <taxon>Peronosporomycetes</taxon>
        <taxon>Peronosporales</taxon>
        <taxon>Peronosporaceae</taxon>
        <taxon>Phytophthora</taxon>
    </lineage>
</organism>
<name>W2LDY6_PHYNI</name>
<evidence type="ECO:0000256" key="1">
    <source>
        <dbReference type="SAM" id="MobiDB-lite"/>
    </source>
</evidence>
<reference evidence="2" key="1">
    <citation type="submission" date="2013-11" db="EMBL/GenBank/DDBJ databases">
        <title>The Genome Sequence of Phytophthora parasitica CHvinca01.</title>
        <authorList>
            <consortium name="The Broad Institute Genomics Platform"/>
            <person name="Russ C."/>
            <person name="Tyler B."/>
            <person name="Panabieres F."/>
            <person name="Shan W."/>
            <person name="Tripathy S."/>
            <person name="Grunwald N."/>
            <person name="Machado M."/>
            <person name="Johnson C.S."/>
            <person name="Arredondo F."/>
            <person name="Hong C."/>
            <person name="Coffey M."/>
            <person name="Young S.K."/>
            <person name="Zeng Q."/>
            <person name="Gargeya S."/>
            <person name="Fitzgerald M."/>
            <person name="Abouelleil A."/>
            <person name="Alvarado L."/>
            <person name="Chapman S.B."/>
            <person name="Gainer-Dewar J."/>
            <person name="Goldberg J."/>
            <person name="Griggs A."/>
            <person name="Gujja S."/>
            <person name="Hansen M."/>
            <person name="Howarth C."/>
            <person name="Imamovic A."/>
            <person name="Ireland A."/>
            <person name="Larimer J."/>
            <person name="McCowan C."/>
            <person name="Murphy C."/>
            <person name="Pearson M."/>
            <person name="Poon T.W."/>
            <person name="Priest M."/>
            <person name="Roberts A."/>
            <person name="Saif S."/>
            <person name="Shea T."/>
            <person name="Sykes S."/>
            <person name="Wortman J."/>
            <person name="Nusbaum C."/>
            <person name="Birren B."/>
        </authorList>
    </citation>
    <scope>NUCLEOTIDE SEQUENCE [LARGE SCALE GENOMIC DNA]</scope>
    <source>
        <strain evidence="2">CHvinca01</strain>
    </source>
</reference>
<dbReference type="Proteomes" id="UP000054423">
    <property type="component" value="Unassembled WGS sequence"/>
</dbReference>
<gene>
    <name evidence="2" type="ORF">L917_06577</name>
</gene>
<evidence type="ECO:0000313" key="2">
    <source>
        <dbReference type="EMBL" id="ETL95658.1"/>
    </source>
</evidence>
<feature type="compositionally biased region" description="Basic residues" evidence="1">
    <location>
        <begin position="18"/>
        <end position="33"/>
    </location>
</feature>
<protein>
    <submittedName>
        <fullName evidence="2">Uncharacterized protein</fullName>
    </submittedName>
</protein>
<sequence length="204" mass="22216">MPPQEAPRITMRIVIRPKSLKKKKPKASRKKLKAPADSDSDSRDEIAAIWPDDQLEEAFNRNNLQVFLAKNPVMKILQLRMPGSLKGPVMPPPATASKIDAVKTVLRLLKDAGITPGSFAAKDLFHLDLEAIQITLSELFEKLKVLVGEAETQTNVETKLEVALTHLPGSASPTGSSQHSHYASATSMADSDTSEGVERMQLGP</sequence>
<dbReference type="AlphaFoldDB" id="W2LDY6"/>
<feature type="compositionally biased region" description="Polar residues" evidence="1">
    <location>
        <begin position="171"/>
        <end position="181"/>
    </location>
</feature>
<dbReference type="OrthoDB" id="121604at2759"/>
<proteinExistence type="predicted"/>
<dbReference type="EMBL" id="KI678998">
    <property type="protein sequence ID" value="ETL95658.1"/>
    <property type="molecule type" value="Genomic_DNA"/>
</dbReference>
<dbReference type="VEuPathDB" id="FungiDB:PPTG_05853"/>
<accession>W2LDY6</accession>